<proteinExistence type="inferred from homology"/>
<keyword evidence="4" id="KW-0997">Cell inner membrane</keyword>
<evidence type="ECO:0000256" key="5">
    <source>
        <dbReference type="ARBA" id="ARBA00022692"/>
    </source>
</evidence>
<evidence type="ECO:0000313" key="11">
    <source>
        <dbReference type="EMBL" id="BCR03528.1"/>
    </source>
</evidence>
<feature type="transmembrane region" description="Helical" evidence="9">
    <location>
        <begin position="88"/>
        <end position="112"/>
    </location>
</feature>
<evidence type="ECO:0000256" key="1">
    <source>
        <dbReference type="ARBA" id="ARBA00004429"/>
    </source>
</evidence>
<evidence type="ECO:0000256" key="7">
    <source>
        <dbReference type="ARBA" id="ARBA00023136"/>
    </source>
</evidence>
<reference evidence="11 12" key="2">
    <citation type="journal article" date="2021" name="Int. J. Syst. Evol. Microbiol.">
        <title>Isolation and Polyphasic Characterization of Desulfuromonas versatilis sp. Nov., an Electrogenic Bacteria Capable of Versatile Metabolism Isolated from a Graphene Oxide-Reducing Enrichment Culture.</title>
        <authorList>
            <person name="Xie L."/>
            <person name="Yoshida N."/>
            <person name="Ishii S."/>
            <person name="Meng L."/>
        </authorList>
    </citation>
    <scope>NUCLEOTIDE SEQUENCE [LARGE SCALE GENOMIC DNA]</scope>
    <source>
        <strain evidence="11 12">NIT-T3</strain>
    </source>
</reference>
<accession>A0ABM8HSA7</accession>
<evidence type="ECO:0000256" key="4">
    <source>
        <dbReference type="ARBA" id="ARBA00022519"/>
    </source>
</evidence>
<keyword evidence="6 9" id="KW-1133">Transmembrane helix</keyword>
<evidence type="ECO:0000256" key="2">
    <source>
        <dbReference type="ARBA" id="ARBA00022448"/>
    </source>
</evidence>
<comment type="subcellular location">
    <subcellularLocation>
        <location evidence="1">Cell inner membrane</location>
        <topology evidence="1">Multi-pass membrane protein</topology>
    </subcellularLocation>
</comment>
<dbReference type="RefSeq" id="WP_221250998.1">
    <property type="nucleotide sequence ID" value="NZ_AP024355.1"/>
</dbReference>
<feature type="transmembrane region" description="Helical" evidence="9">
    <location>
        <begin position="132"/>
        <end position="155"/>
    </location>
</feature>
<dbReference type="PANTHER" id="PTHR35011">
    <property type="entry name" value="2,3-DIKETO-L-GULONATE TRAP TRANSPORTER SMALL PERMEASE PROTEIN YIAM"/>
    <property type="match status" value="1"/>
</dbReference>
<protein>
    <recommendedName>
        <fullName evidence="10">Tripartite ATP-independent periplasmic transporters DctQ component domain-containing protein</fullName>
    </recommendedName>
</protein>
<keyword evidence="7 9" id="KW-0472">Membrane</keyword>
<feature type="transmembrane region" description="Helical" evidence="9">
    <location>
        <begin position="15"/>
        <end position="40"/>
    </location>
</feature>
<evidence type="ECO:0000313" key="12">
    <source>
        <dbReference type="Proteomes" id="UP001319827"/>
    </source>
</evidence>
<evidence type="ECO:0000259" key="10">
    <source>
        <dbReference type="Pfam" id="PF04290"/>
    </source>
</evidence>
<dbReference type="Pfam" id="PF04290">
    <property type="entry name" value="DctQ"/>
    <property type="match status" value="1"/>
</dbReference>
<keyword evidence="2" id="KW-0813">Transport</keyword>
<gene>
    <name evidence="11" type="ORF">DESUT3_05970</name>
</gene>
<keyword evidence="12" id="KW-1185">Reference proteome</keyword>
<evidence type="ECO:0000256" key="6">
    <source>
        <dbReference type="ARBA" id="ARBA00022989"/>
    </source>
</evidence>
<evidence type="ECO:0000256" key="3">
    <source>
        <dbReference type="ARBA" id="ARBA00022475"/>
    </source>
</evidence>
<organism evidence="11 12">
    <name type="scientific">Desulfuromonas versatilis</name>
    <dbReference type="NCBI Taxonomy" id="2802975"/>
    <lineage>
        <taxon>Bacteria</taxon>
        <taxon>Pseudomonadati</taxon>
        <taxon>Thermodesulfobacteriota</taxon>
        <taxon>Desulfuromonadia</taxon>
        <taxon>Desulfuromonadales</taxon>
        <taxon>Desulfuromonadaceae</taxon>
        <taxon>Desulfuromonas</taxon>
    </lineage>
</organism>
<keyword evidence="5 9" id="KW-0812">Transmembrane</keyword>
<dbReference type="InterPro" id="IPR007387">
    <property type="entry name" value="TRAP_DctQ"/>
</dbReference>
<name>A0ABM8HSA7_9BACT</name>
<dbReference type="InterPro" id="IPR055348">
    <property type="entry name" value="DctQ"/>
</dbReference>
<feature type="domain" description="Tripartite ATP-independent periplasmic transporters DctQ component" evidence="10">
    <location>
        <begin position="26"/>
        <end position="159"/>
    </location>
</feature>
<evidence type="ECO:0000256" key="8">
    <source>
        <dbReference type="ARBA" id="ARBA00038436"/>
    </source>
</evidence>
<keyword evidence="3" id="KW-1003">Cell membrane</keyword>
<evidence type="ECO:0000256" key="9">
    <source>
        <dbReference type="SAM" id="Phobius"/>
    </source>
</evidence>
<comment type="similarity">
    <text evidence="8">Belongs to the TRAP transporter small permease family.</text>
</comment>
<dbReference type="PANTHER" id="PTHR35011:SF4">
    <property type="entry name" value="SLL1102 PROTEIN"/>
    <property type="match status" value="1"/>
</dbReference>
<reference evidence="11 12" key="1">
    <citation type="journal article" date="2016" name="C (Basel)">
        <title>Selective Growth of and Electricity Production by Marine Exoelectrogenic Bacteria in Self-Aggregated Hydrogel of Microbially Reduced Graphene Oxide.</title>
        <authorList>
            <person name="Yoshida N."/>
            <person name="Goto Y."/>
            <person name="Miyata Y."/>
        </authorList>
    </citation>
    <scope>NUCLEOTIDE SEQUENCE [LARGE SCALE GENOMIC DNA]</scope>
    <source>
        <strain evidence="11 12">NIT-T3</strain>
    </source>
</reference>
<dbReference type="Proteomes" id="UP001319827">
    <property type="component" value="Chromosome"/>
</dbReference>
<dbReference type="EMBL" id="AP024355">
    <property type="protein sequence ID" value="BCR03528.1"/>
    <property type="molecule type" value="Genomic_DNA"/>
</dbReference>
<sequence length="163" mass="18358">MLIIERALDALNEKIGFISAFLILPMVGVVGFEVMMRYGFNAPTAWAFEMTTFIYGMHYMLTLGYAHKYDGHVSIDIFEARLPARPRTILRIIANLVLFIPTIGLLAVWAVIYAATSWQASELASSSWAPAIYPYKTIMAIGFVLFFLQGVAKLIHDFRSLRS</sequence>